<name>A0ABV5KK54_9BACL</name>
<evidence type="ECO:0000313" key="2">
    <source>
        <dbReference type="EMBL" id="MFB9324633.1"/>
    </source>
</evidence>
<sequence length="145" mass="16547">MKRFLSKRTGIGIVVVIALLVVCFMLLANEKEEVRLTPNYESPGQIVESYATGRLYGVTELIMECIVPEKRTEPMMQTFSGGVMKGSHLKIEVLKVEQDANKGRVTYHATLKLGEPQNLTQELNETVPVKQIDGKWYIDREEEWF</sequence>
<proteinExistence type="predicted"/>
<keyword evidence="1" id="KW-0472">Membrane</keyword>
<keyword evidence="3" id="KW-1185">Reference proteome</keyword>
<dbReference type="EMBL" id="JBHMDO010000003">
    <property type="protein sequence ID" value="MFB9324633.1"/>
    <property type="molecule type" value="Genomic_DNA"/>
</dbReference>
<keyword evidence="1" id="KW-1133">Transmembrane helix</keyword>
<protein>
    <recommendedName>
        <fullName evidence="4">DUF4878 domain-containing protein</fullName>
    </recommendedName>
</protein>
<feature type="transmembrane region" description="Helical" evidence="1">
    <location>
        <begin position="9"/>
        <end position="28"/>
    </location>
</feature>
<dbReference type="RefSeq" id="WP_377488882.1">
    <property type="nucleotide sequence ID" value="NZ_JBHMDO010000003.1"/>
</dbReference>
<comment type="caution">
    <text evidence="2">The sequence shown here is derived from an EMBL/GenBank/DDBJ whole genome shotgun (WGS) entry which is preliminary data.</text>
</comment>
<gene>
    <name evidence="2" type="ORF">ACFFSY_01605</name>
</gene>
<evidence type="ECO:0000313" key="3">
    <source>
        <dbReference type="Proteomes" id="UP001589747"/>
    </source>
</evidence>
<accession>A0ABV5KK54</accession>
<dbReference type="Proteomes" id="UP001589747">
    <property type="component" value="Unassembled WGS sequence"/>
</dbReference>
<organism evidence="2 3">
    <name type="scientific">Paenibacillus aurantiacus</name>
    <dbReference type="NCBI Taxonomy" id="1936118"/>
    <lineage>
        <taxon>Bacteria</taxon>
        <taxon>Bacillati</taxon>
        <taxon>Bacillota</taxon>
        <taxon>Bacilli</taxon>
        <taxon>Bacillales</taxon>
        <taxon>Paenibacillaceae</taxon>
        <taxon>Paenibacillus</taxon>
    </lineage>
</organism>
<evidence type="ECO:0000256" key="1">
    <source>
        <dbReference type="SAM" id="Phobius"/>
    </source>
</evidence>
<reference evidence="2 3" key="1">
    <citation type="submission" date="2024-09" db="EMBL/GenBank/DDBJ databases">
        <authorList>
            <person name="Sun Q."/>
            <person name="Mori K."/>
        </authorList>
    </citation>
    <scope>NUCLEOTIDE SEQUENCE [LARGE SCALE GENOMIC DNA]</scope>
    <source>
        <strain evidence="2 3">TISTR 2452</strain>
    </source>
</reference>
<evidence type="ECO:0008006" key="4">
    <source>
        <dbReference type="Google" id="ProtNLM"/>
    </source>
</evidence>
<keyword evidence="1" id="KW-0812">Transmembrane</keyword>